<dbReference type="InterPro" id="IPR029021">
    <property type="entry name" value="Prot-tyrosine_phosphatase-like"/>
</dbReference>
<dbReference type="CDD" id="cd17663">
    <property type="entry name" value="PFA-DSP_Oca6"/>
    <property type="match status" value="1"/>
</dbReference>
<proteinExistence type="predicted"/>
<keyword evidence="3" id="KW-1185">Reference proteome</keyword>
<dbReference type="AlphaFoldDB" id="A0A9N9DB52"/>
<protein>
    <submittedName>
        <fullName evidence="2">8072_t:CDS:1</fullName>
    </submittedName>
</protein>
<evidence type="ECO:0000313" key="2">
    <source>
        <dbReference type="EMBL" id="CAG8628699.1"/>
    </source>
</evidence>
<dbReference type="Gene3D" id="3.90.190.10">
    <property type="entry name" value="Protein tyrosine phosphatase superfamily"/>
    <property type="match status" value="1"/>
</dbReference>
<gene>
    <name evidence="2" type="ORF">PBRASI_LOCUS9129</name>
</gene>
<dbReference type="FunFam" id="3.90.190.10:FF:000084">
    <property type="entry name" value="Tyrosine phospatase-like protein"/>
    <property type="match status" value="1"/>
</dbReference>
<dbReference type="InterPro" id="IPR000387">
    <property type="entry name" value="Tyr_Pase_dom"/>
</dbReference>
<dbReference type="InterPro" id="IPR004861">
    <property type="entry name" value="Siw14-like"/>
</dbReference>
<dbReference type="Pfam" id="PF03162">
    <property type="entry name" value="Y_phosphatase2"/>
    <property type="match status" value="1"/>
</dbReference>
<sequence>MLPPLIPPFRYAIVEGEVYRGAYPKSRNLRFLKRLHLKTILSLCPNPPAGDLVDFCKEYNIKNITLQVNKVKDNVPLSYSKAIQAIQIIIDPENQPIYVHCLDGANVTGLVIACLRKLQMWSVPSAMGEFLRFLRGGVISSEENEFVEKFSAEIEIPCTIPTWLWGGRVDFVKHPTLKLKFLDPGIVQKTTKKPVGGVGEGDRDLLGNLLEPPANVTTEYREVDVIEEEEPEAVSMTVLALALEGLKD</sequence>
<dbReference type="PANTHER" id="PTHR31126:SF14">
    <property type="entry name" value="TYROSINE-PROTEIN PHOSPHATASE OCA6-RELATED"/>
    <property type="match status" value="1"/>
</dbReference>
<dbReference type="PANTHER" id="PTHR31126">
    <property type="entry name" value="TYROSINE-PROTEIN PHOSPHATASE"/>
    <property type="match status" value="1"/>
</dbReference>
<accession>A0A9N9DB52</accession>
<dbReference type="GO" id="GO:0016791">
    <property type="term" value="F:phosphatase activity"/>
    <property type="evidence" value="ECO:0007669"/>
    <property type="project" value="TreeGrafter"/>
</dbReference>
<dbReference type="Proteomes" id="UP000789739">
    <property type="component" value="Unassembled WGS sequence"/>
</dbReference>
<dbReference type="EMBL" id="CAJVPI010001852">
    <property type="protein sequence ID" value="CAG8628699.1"/>
    <property type="molecule type" value="Genomic_DNA"/>
</dbReference>
<feature type="domain" description="Tyrosine specific protein phosphatases" evidence="1">
    <location>
        <begin position="77"/>
        <end position="146"/>
    </location>
</feature>
<reference evidence="2" key="1">
    <citation type="submission" date="2021-06" db="EMBL/GenBank/DDBJ databases">
        <authorList>
            <person name="Kallberg Y."/>
            <person name="Tangrot J."/>
            <person name="Rosling A."/>
        </authorList>
    </citation>
    <scope>NUCLEOTIDE SEQUENCE</scope>
    <source>
        <strain evidence="2">BR232B</strain>
    </source>
</reference>
<organism evidence="2 3">
    <name type="scientific">Paraglomus brasilianum</name>
    <dbReference type="NCBI Taxonomy" id="144538"/>
    <lineage>
        <taxon>Eukaryota</taxon>
        <taxon>Fungi</taxon>
        <taxon>Fungi incertae sedis</taxon>
        <taxon>Mucoromycota</taxon>
        <taxon>Glomeromycotina</taxon>
        <taxon>Glomeromycetes</taxon>
        <taxon>Paraglomerales</taxon>
        <taxon>Paraglomeraceae</taxon>
        <taxon>Paraglomus</taxon>
    </lineage>
</organism>
<evidence type="ECO:0000313" key="3">
    <source>
        <dbReference type="Proteomes" id="UP000789739"/>
    </source>
</evidence>
<dbReference type="PROSITE" id="PS50056">
    <property type="entry name" value="TYR_PHOSPHATASE_2"/>
    <property type="match status" value="1"/>
</dbReference>
<dbReference type="OrthoDB" id="6375174at2759"/>
<name>A0A9N9DB52_9GLOM</name>
<comment type="caution">
    <text evidence="2">The sequence shown here is derived from an EMBL/GenBank/DDBJ whole genome shotgun (WGS) entry which is preliminary data.</text>
</comment>
<dbReference type="SUPFAM" id="SSF52799">
    <property type="entry name" value="(Phosphotyrosine protein) phosphatases II"/>
    <property type="match status" value="1"/>
</dbReference>
<evidence type="ECO:0000259" key="1">
    <source>
        <dbReference type="PROSITE" id="PS50056"/>
    </source>
</evidence>